<dbReference type="NCBIfam" id="TIGR01682">
    <property type="entry name" value="moaD"/>
    <property type="match status" value="1"/>
</dbReference>
<dbReference type="CDD" id="cd00754">
    <property type="entry name" value="Ubl_MoaD"/>
    <property type="match status" value="1"/>
</dbReference>
<accession>A0A081BD49</accession>
<keyword evidence="2" id="KW-1185">Reference proteome</keyword>
<dbReference type="InterPro" id="IPR016155">
    <property type="entry name" value="Mopterin_synth/thiamin_S_b"/>
</dbReference>
<comment type="caution">
    <text evidence="1">The sequence shown here is derived from an EMBL/GenBank/DDBJ whole genome shotgun (WGS) entry which is preliminary data.</text>
</comment>
<evidence type="ECO:0000313" key="2">
    <source>
        <dbReference type="Proteomes" id="UP000028702"/>
    </source>
</evidence>
<organism evidence="1 2">
    <name type="scientific">Tepidicaulis marinus</name>
    <dbReference type="NCBI Taxonomy" id="1333998"/>
    <lineage>
        <taxon>Bacteria</taxon>
        <taxon>Pseudomonadati</taxon>
        <taxon>Pseudomonadota</taxon>
        <taxon>Alphaproteobacteria</taxon>
        <taxon>Hyphomicrobiales</taxon>
        <taxon>Parvibaculaceae</taxon>
        <taxon>Tepidicaulis</taxon>
    </lineage>
</organism>
<dbReference type="EMBL" id="BBIO01000013">
    <property type="protein sequence ID" value="GAK45967.1"/>
    <property type="molecule type" value="Genomic_DNA"/>
</dbReference>
<sequence length="83" mass="8858">MKILYFASLKEKIGRSEEDIDCPPGAQTVGDLLGWLQARGEGYAHAFEDTALIKAAVDQEHATLDAPIAGAREIAFFPPVTGG</sequence>
<dbReference type="AlphaFoldDB" id="A0A081BD49"/>
<gene>
    <name evidence="1" type="ORF">M2A_2466</name>
</gene>
<name>A0A081BD49_9HYPH</name>
<dbReference type="Proteomes" id="UP000028702">
    <property type="component" value="Unassembled WGS sequence"/>
</dbReference>
<dbReference type="InterPro" id="IPR012675">
    <property type="entry name" value="Beta-grasp_dom_sf"/>
</dbReference>
<dbReference type="eggNOG" id="COG1977">
    <property type="taxonomic scope" value="Bacteria"/>
</dbReference>
<dbReference type="SUPFAM" id="SSF54285">
    <property type="entry name" value="MoaD/ThiS"/>
    <property type="match status" value="1"/>
</dbReference>
<protein>
    <submittedName>
        <fullName evidence="1">Molybdopterin converting factor, subunit 1</fullName>
    </submittedName>
</protein>
<dbReference type="Pfam" id="PF02597">
    <property type="entry name" value="ThiS"/>
    <property type="match status" value="1"/>
</dbReference>
<proteinExistence type="predicted"/>
<dbReference type="STRING" id="1333998.M2A_2466"/>
<reference evidence="1 2" key="1">
    <citation type="submission" date="2014-07" db="EMBL/GenBank/DDBJ databases">
        <title>Tepidicaulis marinum gen. nov., sp. nov., a novel marine bacterium denitrifying nitrate to nitrous oxide strictly under microaerobic conditions.</title>
        <authorList>
            <person name="Takeuchi M."/>
            <person name="Yamagishi T."/>
            <person name="Kamagata Y."/>
            <person name="Oshima K."/>
            <person name="Hattori M."/>
            <person name="Katayama T."/>
            <person name="Hanada S."/>
            <person name="Tamaki H."/>
            <person name="Marumo K."/>
            <person name="Maeda H."/>
            <person name="Nedachi M."/>
            <person name="Iwasaki W."/>
            <person name="Suwa Y."/>
            <person name="Sakata S."/>
        </authorList>
    </citation>
    <scope>NUCLEOTIDE SEQUENCE [LARGE SCALE GENOMIC DNA]</scope>
    <source>
        <strain evidence="1 2">MA2</strain>
    </source>
</reference>
<dbReference type="RefSeq" id="WP_045447940.1">
    <property type="nucleotide sequence ID" value="NZ_BBIO01000013.1"/>
</dbReference>
<dbReference type="Gene3D" id="3.10.20.30">
    <property type="match status" value="1"/>
</dbReference>
<dbReference type="InterPro" id="IPR003749">
    <property type="entry name" value="ThiS/MoaD-like"/>
</dbReference>
<evidence type="ECO:0000313" key="1">
    <source>
        <dbReference type="EMBL" id="GAK45967.1"/>
    </source>
</evidence>